<protein>
    <submittedName>
        <fullName evidence="1">Uncharacterized protein</fullName>
    </submittedName>
</protein>
<sequence>MGSPRQPSQMDVVKTSDLQGLLEFCTKTVFSSTTSNSEQARRNADIQQKCEDLFAKDYVFKVIENEQGSMSSTYPNRIILLEHPIGSQNNDTSPRLAGGLTSLPDVQDLREQIQKARIARCRTRFPVPVILYEGKVAGLFFMSN</sequence>
<dbReference type="EMBL" id="JABSTV010001246">
    <property type="protein sequence ID" value="KAH7975424.1"/>
    <property type="molecule type" value="Genomic_DNA"/>
</dbReference>
<organism evidence="1 2">
    <name type="scientific">Rhipicephalus sanguineus</name>
    <name type="common">Brown dog tick</name>
    <name type="synonym">Ixodes sanguineus</name>
    <dbReference type="NCBI Taxonomy" id="34632"/>
    <lineage>
        <taxon>Eukaryota</taxon>
        <taxon>Metazoa</taxon>
        <taxon>Ecdysozoa</taxon>
        <taxon>Arthropoda</taxon>
        <taxon>Chelicerata</taxon>
        <taxon>Arachnida</taxon>
        <taxon>Acari</taxon>
        <taxon>Parasitiformes</taxon>
        <taxon>Ixodida</taxon>
        <taxon>Ixodoidea</taxon>
        <taxon>Ixodidae</taxon>
        <taxon>Rhipicephalinae</taxon>
        <taxon>Rhipicephalus</taxon>
        <taxon>Rhipicephalus</taxon>
    </lineage>
</organism>
<dbReference type="GO" id="GO:0004438">
    <property type="term" value="F:phosphatidylinositol-3-phosphate phosphatase activity"/>
    <property type="evidence" value="ECO:0007669"/>
    <property type="project" value="InterPro"/>
</dbReference>
<dbReference type="PANTHER" id="PTHR13524">
    <property type="entry name" value="MYOTUBULARIN-RELATED"/>
    <property type="match status" value="1"/>
</dbReference>
<keyword evidence="2" id="KW-1185">Reference proteome</keyword>
<dbReference type="PANTHER" id="PTHR13524:SF2">
    <property type="entry name" value="MYOTUBULARIN-RELATED PROTEIN 14"/>
    <property type="match status" value="1"/>
</dbReference>
<dbReference type="Proteomes" id="UP000821837">
    <property type="component" value="Chromosome 10"/>
</dbReference>
<proteinExistence type="predicted"/>
<reference evidence="1" key="2">
    <citation type="submission" date="2021-09" db="EMBL/GenBank/DDBJ databases">
        <authorList>
            <person name="Jia N."/>
            <person name="Wang J."/>
            <person name="Shi W."/>
            <person name="Du L."/>
            <person name="Sun Y."/>
            <person name="Zhan W."/>
            <person name="Jiang J."/>
            <person name="Wang Q."/>
            <person name="Zhang B."/>
            <person name="Ji P."/>
            <person name="Sakyi L.B."/>
            <person name="Cui X."/>
            <person name="Yuan T."/>
            <person name="Jiang B."/>
            <person name="Yang W."/>
            <person name="Lam T.T.-Y."/>
            <person name="Chang Q."/>
            <person name="Ding S."/>
            <person name="Wang X."/>
            <person name="Zhu J."/>
            <person name="Ruan X."/>
            <person name="Zhao L."/>
            <person name="Wei J."/>
            <person name="Que T."/>
            <person name="Du C."/>
            <person name="Cheng J."/>
            <person name="Dai P."/>
            <person name="Han X."/>
            <person name="Huang E."/>
            <person name="Gao Y."/>
            <person name="Liu J."/>
            <person name="Shao H."/>
            <person name="Ye R."/>
            <person name="Li L."/>
            <person name="Wei W."/>
            <person name="Wang X."/>
            <person name="Wang C."/>
            <person name="Huo Q."/>
            <person name="Li W."/>
            <person name="Guo W."/>
            <person name="Chen H."/>
            <person name="Chen S."/>
            <person name="Zhou L."/>
            <person name="Zhou L."/>
            <person name="Ni X."/>
            <person name="Tian J."/>
            <person name="Zhou Y."/>
            <person name="Sheng Y."/>
            <person name="Liu T."/>
            <person name="Pan Y."/>
            <person name="Xia L."/>
            <person name="Li J."/>
            <person name="Zhao F."/>
            <person name="Cao W."/>
        </authorList>
    </citation>
    <scope>NUCLEOTIDE SEQUENCE</scope>
    <source>
        <strain evidence="1">Rsan-2018</strain>
        <tissue evidence="1">Larvae</tissue>
    </source>
</reference>
<accession>A0A9D4QDZ0</accession>
<dbReference type="VEuPathDB" id="VectorBase:RSAN_052326"/>
<dbReference type="InterPro" id="IPR039802">
    <property type="entry name" value="MTMR14"/>
</dbReference>
<dbReference type="AlphaFoldDB" id="A0A9D4QDZ0"/>
<name>A0A9D4QDZ0_RHISA</name>
<evidence type="ECO:0000313" key="1">
    <source>
        <dbReference type="EMBL" id="KAH7975424.1"/>
    </source>
</evidence>
<gene>
    <name evidence="1" type="ORF">HPB52_001728</name>
</gene>
<comment type="caution">
    <text evidence="1">The sequence shown here is derived from an EMBL/GenBank/DDBJ whole genome shotgun (WGS) entry which is preliminary data.</text>
</comment>
<reference evidence="1" key="1">
    <citation type="journal article" date="2020" name="Cell">
        <title>Large-Scale Comparative Analyses of Tick Genomes Elucidate Their Genetic Diversity and Vector Capacities.</title>
        <authorList>
            <consortium name="Tick Genome and Microbiome Consortium (TIGMIC)"/>
            <person name="Jia N."/>
            <person name="Wang J."/>
            <person name="Shi W."/>
            <person name="Du L."/>
            <person name="Sun Y."/>
            <person name="Zhan W."/>
            <person name="Jiang J.F."/>
            <person name="Wang Q."/>
            <person name="Zhang B."/>
            <person name="Ji P."/>
            <person name="Bell-Sakyi L."/>
            <person name="Cui X.M."/>
            <person name="Yuan T.T."/>
            <person name="Jiang B.G."/>
            <person name="Yang W.F."/>
            <person name="Lam T.T."/>
            <person name="Chang Q.C."/>
            <person name="Ding S.J."/>
            <person name="Wang X.J."/>
            <person name="Zhu J.G."/>
            <person name="Ruan X.D."/>
            <person name="Zhao L."/>
            <person name="Wei J.T."/>
            <person name="Ye R.Z."/>
            <person name="Que T.C."/>
            <person name="Du C.H."/>
            <person name="Zhou Y.H."/>
            <person name="Cheng J.X."/>
            <person name="Dai P.F."/>
            <person name="Guo W.B."/>
            <person name="Han X.H."/>
            <person name="Huang E.J."/>
            <person name="Li L.F."/>
            <person name="Wei W."/>
            <person name="Gao Y.C."/>
            <person name="Liu J.Z."/>
            <person name="Shao H.Z."/>
            <person name="Wang X."/>
            <person name="Wang C.C."/>
            <person name="Yang T.C."/>
            <person name="Huo Q.B."/>
            <person name="Li W."/>
            <person name="Chen H.Y."/>
            <person name="Chen S.E."/>
            <person name="Zhou L.G."/>
            <person name="Ni X.B."/>
            <person name="Tian J.H."/>
            <person name="Sheng Y."/>
            <person name="Liu T."/>
            <person name="Pan Y.S."/>
            <person name="Xia L.Y."/>
            <person name="Li J."/>
            <person name="Zhao F."/>
            <person name="Cao W.C."/>
        </authorList>
    </citation>
    <scope>NUCLEOTIDE SEQUENCE</scope>
    <source>
        <strain evidence="1">Rsan-2018</strain>
    </source>
</reference>
<evidence type="ECO:0000313" key="2">
    <source>
        <dbReference type="Proteomes" id="UP000821837"/>
    </source>
</evidence>